<dbReference type="Gene3D" id="1.10.10.10">
    <property type="entry name" value="Winged helix-like DNA-binding domain superfamily/Winged helix DNA-binding domain"/>
    <property type="match status" value="1"/>
</dbReference>
<sequence>MTTPPQPEDMADPAMLKALVHPLRRRILAELRRGPASATTLAAALERNTGVTSYHLRELERHGFVEEDPALGKGKERWWRRRSRNLRVPSARELSPEAVKLLSELRTTEIAEDLAAWHRYDQEERFGDSEWADTVAFTRGTVGLTRSEFTQFFDEYKALLKRYWRAPEEMPAEARQVLVRFIAFPDPDGK</sequence>
<dbReference type="InterPro" id="IPR036388">
    <property type="entry name" value="WH-like_DNA-bd_sf"/>
</dbReference>
<dbReference type="PANTHER" id="PTHR33154">
    <property type="entry name" value="TRANSCRIPTIONAL REGULATOR, ARSR FAMILY"/>
    <property type="match status" value="1"/>
</dbReference>
<comment type="caution">
    <text evidence="5">The sequence shown here is derived from an EMBL/GenBank/DDBJ whole genome shotgun (WGS) entry which is preliminary data.</text>
</comment>
<keyword evidence="6" id="KW-1185">Reference proteome</keyword>
<evidence type="ECO:0000256" key="3">
    <source>
        <dbReference type="ARBA" id="ARBA00023163"/>
    </source>
</evidence>
<dbReference type="SUPFAM" id="SSF46785">
    <property type="entry name" value="Winged helix' DNA-binding domain"/>
    <property type="match status" value="1"/>
</dbReference>
<keyword evidence="3" id="KW-0804">Transcription</keyword>
<dbReference type="Pfam" id="PF12840">
    <property type="entry name" value="HTH_20"/>
    <property type="match status" value="1"/>
</dbReference>
<dbReference type="RefSeq" id="WP_344875031.1">
    <property type="nucleotide sequence ID" value="NZ_BAABAL010000009.1"/>
</dbReference>
<dbReference type="EMBL" id="BAABAL010000009">
    <property type="protein sequence ID" value="GAA4006210.1"/>
    <property type="molecule type" value="Genomic_DNA"/>
</dbReference>
<organism evidence="5 6">
    <name type="scientific">Allokutzneria multivorans</name>
    <dbReference type="NCBI Taxonomy" id="1142134"/>
    <lineage>
        <taxon>Bacteria</taxon>
        <taxon>Bacillati</taxon>
        <taxon>Actinomycetota</taxon>
        <taxon>Actinomycetes</taxon>
        <taxon>Pseudonocardiales</taxon>
        <taxon>Pseudonocardiaceae</taxon>
        <taxon>Allokutzneria</taxon>
    </lineage>
</organism>
<dbReference type="SMART" id="SM00418">
    <property type="entry name" value="HTH_ARSR"/>
    <property type="match status" value="1"/>
</dbReference>
<feature type="domain" description="HTH arsR-type" evidence="4">
    <location>
        <begin position="14"/>
        <end position="93"/>
    </location>
</feature>
<dbReference type="Proteomes" id="UP001501747">
    <property type="component" value="Unassembled WGS sequence"/>
</dbReference>
<dbReference type="InterPro" id="IPR036390">
    <property type="entry name" value="WH_DNA-bd_sf"/>
</dbReference>
<name>A0ABP7S3V6_9PSEU</name>
<evidence type="ECO:0000259" key="4">
    <source>
        <dbReference type="SMART" id="SM00418"/>
    </source>
</evidence>
<evidence type="ECO:0000256" key="2">
    <source>
        <dbReference type="ARBA" id="ARBA00023125"/>
    </source>
</evidence>
<proteinExistence type="predicted"/>
<protein>
    <submittedName>
        <fullName evidence="5">Helix-turn-helix domain-containing protein</fullName>
    </submittedName>
</protein>
<dbReference type="PANTHER" id="PTHR33154:SF15">
    <property type="entry name" value="REGULATORY PROTEIN ARSR"/>
    <property type="match status" value="1"/>
</dbReference>
<dbReference type="InterPro" id="IPR001845">
    <property type="entry name" value="HTH_ArsR_DNA-bd_dom"/>
</dbReference>
<keyword evidence="2" id="KW-0238">DNA-binding</keyword>
<dbReference type="InterPro" id="IPR051081">
    <property type="entry name" value="HTH_MetalResp_TranReg"/>
</dbReference>
<evidence type="ECO:0000313" key="6">
    <source>
        <dbReference type="Proteomes" id="UP001501747"/>
    </source>
</evidence>
<gene>
    <name evidence="5" type="ORF">GCM10022247_29900</name>
</gene>
<accession>A0ABP7S3V6</accession>
<evidence type="ECO:0000256" key="1">
    <source>
        <dbReference type="ARBA" id="ARBA00023015"/>
    </source>
</evidence>
<evidence type="ECO:0000313" key="5">
    <source>
        <dbReference type="EMBL" id="GAA4006210.1"/>
    </source>
</evidence>
<reference evidence="6" key="1">
    <citation type="journal article" date="2019" name="Int. J. Syst. Evol. Microbiol.">
        <title>The Global Catalogue of Microorganisms (GCM) 10K type strain sequencing project: providing services to taxonomists for standard genome sequencing and annotation.</title>
        <authorList>
            <consortium name="The Broad Institute Genomics Platform"/>
            <consortium name="The Broad Institute Genome Sequencing Center for Infectious Disease"/>
            <person name="Wu L."/>
            <person name="Ma J."/>
        </authorList>
    </citation>
    <scope>NUCLEOTIDE SEQUENCE [LARGE SCALE GENOMIC DNA]</scope>
    <source>
        <strain evidence="6">JCM 17342</strain>
    </source>
</reference>
<keyword evidence="1" id="KW-0805">Transcription regulation</keyword>